<dbReference type="GO" id="GO:0046872">
    <property type="term" value="F:metal ion binding"/>
    <property type="evidence" value="ECO:0007669"/>
    <property type="project" value="UniProtKB-KW"/>
</dbReference>
<keyword evidence="6 8" id="KW-0482">Metalloprotease</keyword>
<reference evidence="10 11" key="1">
    <citation type="submission" date="2018-11" db="EMBL/GenBank/DDBJ databases">
        <authorList>
            <consortium name="Pathogen Informatics"/>
        </authorList>
    </citation>
    <scope>NUCLEOTIDE SEQUENCE [LARGE SCALE GENOMIC DNA]</scope>
</reference>
<dbReference type="InterPro" id="IPR001577">
    <property type="entry name" value="Peptidase_M8"/>
</dbReference>
<evidence type="ECO:0000256" key="6">
    <source>
        <dbReference type="ARBA" id="ARBA00023049"/>
    </source>
</evidence>
<evidence type="ECO:0000313" key="11">
    <source>
        <dbReference type="Proteomes" id="UP000270094"/>
    </source>
</evidence>
<dbReference type="PRINTS" id="PR00782">
    <property type="entry name" value="LSHMANOLYSIN"/>
</dbReference>
<dbReference type="GO" id="GO:0007155">
    <property type="term" value="P:cell adhesion"/>
    <property type="evidence" value="ECO:0007669"/>
    <property type="project" value="InterPro"/>
</dbReference>
<proteinExistence type="inferred from homology"/>
<keyword evidence="3 8" id="KW-0479">Metal-binding</keyword>
<protein>
    <recommendedName>
        <fullName evidence="7 9">Leishmanolysin-like peptidase</fullName>
        <ecNumber evidence="9">3.4.24.-</ecNumber>
    </recommendedName>
</protein>
<evidence type="ECO:0000256" key="2">
    <source>
        <dbReference type="ARBA" id="ARBA00022670"/>
    </source>
</evidence>
<dbReference type="AlphaFoldDB" id="A0A3P7JV45"/>
<dbReference type="Proteomes" id="UP000270094">
    <property type="component" value="Unassembled WGS sequence"/>
</dbReference>
<evidence type="ECO:0000256" key="1">
    <source>
        <dbReference type="ARBA" id="ARBA00005860"/>
    </source>
</evidence>
<evidence type="ECO:0000256" key="8">
    <source>
        <dbReference type="PIRSR" id="PIRSR601577-2"/>
    </source>
</evidence>
<dbReference type="GO" id="GO:0005737">
    <property type="term" value="C:cytoplasm"/>
    <property type="evidence" value="ECO:0007669"/>
    <property type="project" value="TreeGrafter"/>
</dbReference>
<organism evidence="10 11">
    <name type="scientific">Strongylus vulgaris</name>
    <name type="common">Blood worm</name>
    <dbReference type="NCBI Taxonomy" id="40348"/>
    <lineage>
        <taxon>Eukaryota</taxon>
        <taxon>Metazoa</taxon>
        <taxon>Ecdysozoa</taxon>
        <taxon>Nematoda</taxon>
        <taxon>Chromadorea</taxon>
        <taxon>Rhabditida</taxon>
        <taxon>Rhabditina</taxon>
        <taxon>Rhabditomorpha</taxon>
        <taxon>Strongyloidea</taxon>
        <taxon>Strongylidae</taxon>
        <taxon>Strongylus</taxon>
    </lineage>
</organism>
<evidence type="ECO:0000313" key="10">
    <source>
        <dbReference type="EMBL" id="VDM82764.1"/>
    </source>
</evidence>
<evidence type="ECO:0000256" key="5">
    <source>
        <dbReference type="ARBA" id="ARBA00022833"/>
    </source>
</evidence>
<keyword evidence="4 9" id="KW-0378">Hydrolase</keyword>
<evidence type="ECO:0000256" key="3">
    <source>
        <dbReference type="ARBA" id="ARBA00022723"/>
    </source>
</evidence>
<dbReference type="Pfam" id="PF01457">
    <property type="entry name" value="Peptidase_M8"/>
    <property type="match status" value="1"/>
</dbReference>
<comment type="similarity">
    <text evidence="1 9">Belongs to the peptidase M8 family.</text>
</comment>
<dbReference type="FunFam" id="3.90.132.10:FF:000001">
    <property type="entry name" value="leishmanolysin-like peptidase isoform X2"/>
    <property type="match status" value="1"/>
</dbReference>
<gene>
    <name evidence="10" type="ORF">SVUK_LOCUS17762</name>
</gene>
<keyword evidence="11" id="KW-1185">Reference proteome</keyword>
<sequence>MVTPKVRKEARNFFNCSDLEGAEIESQGKEGTAGSHWEKRIFENEAMTGVATQVFALSRITLALFEDSGWYNVDYE</sequence>
<dbReference type="Gene3D" id="3.90.132.10">
    <property type="entry name" value="Leishmanolysin , domain 2"/>
    <property type="match status" value="1"/>
</dbReference>
<evidence type="ECO:0000256" key="7">
    <source>
        <dbReference type="ARBA" id="ARBA00039717"/>
    </source>
</evidence>
<feature type="binding site" evidence="8">
    <location>
        <position position="36"/>
    </location>
    <ligand>
        <name>Zn(2+)</name>
        <dbReference type="ChEBI" id="CHEBI:29105"/>
        <note>catalytic</note>
    </ligand>
</feature>
<dbReference type="SUPFAM" id="SSF55486">
    <property type="entry name" value="Metalloproteases ('zincins'), catalytic domain"/>
    <property type="match status" value="1"/>
</dbReference>
<keyword evidence="2 9" id="KW-0645">Protease</keyword>
<dbReference type="PANTHER" id="PTHR10942:SF0">
    <property type="entry name" value="LEISHMANOLYSIN-LIKE PEPTIDASE"/>
    <property type="match status" value="1"/>
</dbReference>
<dbReference type="OrthoDB" id="527990at2759"/>
<dbReference type="GO" id="GO:0016020">
    <property type="term" value="C:membrane"/>
    <property type="evidence" value="ECO:0007669"/>
    <property type="project" value="InterPro"/>
</dbReference>
<comment type="cofactor">
    <cofactor evidence="8 9">
        <name>Zn(2+)</name>
        <dbReference type="ChEBI" id="CHEBI:29105"/>
    </cofactor>
    <text evidence="8 9">Binds 1 zinc ion per subunit.</text>
</comment>
<keyword evidence="5 8" id="KW-0862">Zinc</keyword>
<dbReference type="GO" id="GO:0006508">
    <property type="term" value="P:proteolysis"/>
    <property type="evidence" value="ECO:0007669"/>
    <property type="project" value="UniProtKB-KW"/>
</dbReference>
<name>A0A3P7JV45_STRVU</name>
<dbReference type="EMBL" id="UYYB01119281">
    <property type="protein sequence ID" value="VDM82764.1"/>
    <property type="molecule type" value="Genomic_DNA"/>
</dbReference>
<evidence type="ECO:0000256" key="4">
    <source>
        <dbReference type="ARBA" id="ARBA00022801"/>
    </source>
</evidence>
<dbReference type="EC" id="3.4.24.-" evidence="9"/>
<evidence type="ECO:0000256" key="9">
    <source>
        <dbReference type="RuleBase" id="RU366077"/>
    </source>
</evidence>
<dbReference type="GO" id="GO:0004222">
    <property type="term" value="F:metalloendopeptidase activity"/>
    <property type="evidence" value="ECO:0007669"/>
    <property type="project" value="UniProtKB-UniRule"/>
</dbReference>
<dbReference type="PANTHER" id="PTHR10942">
    <property type="entry name" value="LEISHMANOLYSIN-LIKE PEPTIDASE"/>
    <property type="match status" value="1"/>
</dbReference>
<accession>A0A3P7JV45</accession>